<feature type="domain" description="Carboxylesterase type B" evidence="4">
    <location>
        <begin position="360"/>
        <end position="451"/>
    </location>
</feature>
<evidence type="ECO:0000256" key="3">
    <source>
        <dbReference type="RuleBase" id="RU361235"/>
    </source>
</evidence>
<dbReference type="InterPro" id="IPR019826">
    <property type="entry name" value="Carboxylesterase_B_AS"/>
</dbReference>
<comment type="similarity">
    <text evidence="1 3">Belongs to the type-B carboxylesterase/lipase family.</text>
</comment>
<dbReference type="InterPro" id="IPR002018">
    <property type="entry name" value="CarbesteraseB"/>
</dbReference>
<keyword evidence="2 3" id="KW-0378">Hydrolase</keyword>
<dbReference type="EMBL" id="JBHSZO010000005">
    <property type="protein sequence ID" value="MFC7217574.1"/>
    <property type="molecule type" value="Genomic_DNA"/>
</dbReference>
<dbReference type="EC" id="3.1.1.-" evidence="3"/>
<dbReference type="PANTHER" id="PTHR11559">
    <property type="entry name" value="CARBOXYLESTERASE"/>
    <property type="match status" value="1"/>
</dbReference>
<reference evidence="6" key="1">
    <citation type="journal article" date="2019" name="Int. J. Syst. Evol. Microbiol.">
        <title>The Global Catalogue of Microorganisms (GCM) 10K type strain sequencing project: providing services to taxonomists for standard genome sequencing and annotation.</title>
        <authorList>
            <consortium name="The Broad Institute Genomics Platform"/>
            <consortium name="The Broad Institute Genome Sequencing Center for Infectious Disease"/>
            <person name="Wu L."/>
            <person name="Ma J."/>
        </authorList>
    </citation>
    <scope>NUCLEOTIDE SEQUENCE [LARGE SCALE GENOMIC DNA]</scope>
    <source>
        <strain evidence="6">CGMCC 1.13681</strain>
    </source>
</reference>
<dbReference type="Pfam" id="PF00135">
    <property type="entry name" value="COesterase"/>
    <property type="match status" value="2"/>
</dbReference>
<dbReference type="RefSeq" id="WP_386412420.1">
    <property type="nucleotide sequence ID" value="NZ_JBHSZO010000005.1"/>
</dbReference>
<sequence length="488" mass="50898">MDVVVSIKQGRLRGRATGGVASFKGIPYAPAPVGPALYEAPGAPPAWEGVREAVAYGPTVPHPAYQPPFEELLTDPAIEGGECLNLNVWTPDPGATGLPVLVWIHGGAFRNGSSAVPAYDGHAFARDGVVMVSLNYRLGVPGFAALPDAPANLGLRDQLAALEWVRDNIAAFGGDADRVTIAGESAGAMSVTTLLSLPQGAGLFRRAVTMSGAGQGVVTLEDARLVAAETAKLLGVEPTAAGFGQVAAERLMEAQAQIGADVSFQRDRARFGSSVVAAGMAYPPVVDGEFLQRPPLEAIAAGAGSEVALLTGTTAEEYRLFVVPTGLAPFVDEPLLHGMVGAERAAHYAANRPGASPGDLLCAAITDSYFRVPAIRVAEARAGGPAATYMYEFAWGTETSGLGACHAVELAFMFDTLDVPGRGPLVGDNPPRDLARRMHAAWVAFATDGDPGWVPYEVGTRPVMVFDEPARGVVHDPRGDERALWDGR</sequence>
<dbReference type="Proteomes" id="UP001596413">
    <property type="component" value="Unassembled WGS sequence"/>
</dbReference>
<dbReference type="Gene3D" id="3.40.50.1820">
    <property type="entry name" value="alpha/beta hydrolase"/>
    <property type="match status" value="1"/>
</dbReference>
<accession>A0ABW2GEX9</accession>
<dbReference type="SUPFAM" id="SSF53474">
    <property type="entry name" value="alpha/beta-Hydrolases"/>
    <property type="match status" value="1"/>
</dbReference>
<evidence type="ECO:0000256" key="1">
    <source>
        <dbReference type="ARBA" id="ARBA00005964"/>
    </source>
</evidence>
<dbReference type="InterPro" id="IPR029058">
    <property type="entry name" value="AB_hydrolase_fold"/>
</dbReference>
<gene>
    <name evidence="5" type="ORF">ACFQLX_05205</name>
</gene>
<evidence type="ECO:0000256" key="2">
    <source>
        <dbReference type="ARBA" id="ARBA00022801"/>
    </source>
</evidence>
<proteinExistence type="inferred from homology"/>
<protein>
    <recommendedName>
        <fullName evidence="3">Carboxylic ester hydrolase</fullName>
        <ecNumber evidence="3">3.1.1.-</ecNumber>
    </recommendedName>
</protein>
<feature type="domain" description="Carboxylesterase type B" evidence="4">
    <location>
        <begin position="3"/>
        <end position="322"/>
    </location>
</feature>
<comment type="caution">
    <text evidence="5">The sequence shown here is derived from an EMBL/GenBank/DDBJ whole genome shotgun (WGS) entry which is preliminary data.</text>
</comment>
<evidence type="ECO:0000313" key="5">
    <source>
        <dbReference type="EMBL" id="MFC7217574.1"/>
    </source>
</evidence>
<organism evidence="5 6">
    <name type="scientific">Streptomyces polyrhachis</name>
    <dbReference type="NCBI Taxonomy" id="1282885"/>
    <lineage>
        <taxon>Bacteria</taxon>
        <taxon>Bacillati</taxon>
        <taxon>Actinomycetota</taxon>
        <taxon>Actinomycetes</taxon>
        <taxon>Kitasatosporales</taxon>
        <taxon>Streptomycetaceae</taxon>
        <taxon>Streptomyces</taxon>
    </lineage>
</organism>
<dbReference type="InterPro" id="IPR050309">
    <property type="entry name" value="Type-B_Carboxylest/Lipase"/>
</dbReference>
<dbReference type="PROSITE" id="PS00122">
    <property type="entry name" value="CARBOXYLESTERASE_B_1"/>
    <property type="match status" value="1"/>
</dbReference>
<name>A0ABW2GEX9_9ACTN</name>
<evidence type="ECO:0000259" key="4">
    <source>
        <dbReference type="Pfam" id="PF00135"/>
    </source>
</evidence>
<evidence type="ECO:0000313" key="6">
    <source>
        <dbReference type="Proteomes" id="UP001596413"/>
    </source>
</evidence>
<keyword evidence="6" id="KW-1185">Reference proteome</keyword>